<dbReference type="Gene3D" id="2.60.200.10">
    <property type="match status" value="1"/>
</dbReference>
<accession>A0A8C6T3N9</accession>
<keyword evidence="3" id="KW-1185">Reference proteome</keyword>
<dbReference type="InterPro" id="IPR036390">
    <property type="entry name" value="WH_DNA-bd_sf"/>
</dbReference>
<dbReference type="InterPro" id="IPR008984">
    <property type="entry name" value="SMAD_FHA_dom_sf"/>
</dbReference>
<name>A0A8C6T3N9_9GOBI</name>
<dbReference type="InterPro" id="IPR019471">
    <property type="entry name" value="Interferon_reg_factor-3"/>
</dbReference>
<dbReference type="GO" id="GO:0005634">
    <property type="term" value="C:nucleus"/>
    <property type="evidence" value="ECO:0007669"/>
    <property type="project" value="TreeGrafter"/>
</dbReference>
<evidence type="ECO:0000313" key="3">
    <source>
        <dbReference type="Proteomes" id="UP000694523"/>
    </source>
</evidence>
<evidence type="ECO:0000259" key="1">
    <source>
        <dbReference type="PROSITE" id="PS51507"/>
    </source>
</evidence>
<dbReference type="GO" id="GO:0002376">
    <property type="term" value="P:immune system process"/>
    <property type="evidence" value="ECO:0007669"/>
    <property type="project" value="TreeGrafter"/>
</dbReference>
<protein>
    <submittedName>
        <fullName evidence="2">Interferon regulatory factor 7</fullName>
    </submittedName>
</protein>
<proteinExistence type="predicted"/>
<dbReference type="AlphaFoldDB" id="A0A8C6T3N9"/>
<dbReference type="FunFam" id="1.10.10.10:FF:000631">
    <property type="entry name" value="Interferon regulatory factor 7"/>
    <property type="match status" value="1"/>
</dbReference>
<dbReference type="Ensembl" id="ENSNMLT00000016753.1">
    <property type="protein sequence ID" value="ENSNMLP00000014905.1"/>
    <property type="gene ID" value="ENSNMLG00000009710.1"/>
</dbReference>
<dbReference type="SMART" id="SM01243">
    <property type="entry name" value="IRF-3"/>
    <property type="match status" value="1"/>
</dbReference>
<organism evidence="2 3">
    <name type="scientific">Neogobius melanostomus</name>
    <name type="common">round goby</name>
    <dbReference type="NCBI Taxonomy" id="47308"/>
    <lineage>
        <taxon>Eukaryota</taxon>
        <taxon>Metazoa</taxon>
        <taxon>Chordata</taxon>
        <taxon>Craniata</taxon>
        <taxon>Vertebrata</taxon>
        <taxon>Euteleostomi</taxon>
        <taxon>Actinopterygii</taxon>
        <taxon>Neopterygii</taxon>
        <taxon>Teleostei</taxon>
        <taxon>Neoteleostei</taxon>
        <taxon>Acanthomorphata</taxon>
        <taxon>Gobiaria</taxon>
        <taxon>Gobiiformes</taxon>
        <taxon>Gobioidei</taxon>
        <taxon>Gobiidae</taxon>
        <taxon>Benthophilinae</taxon>
        <taxon>Neogobiini</taxon>
        <taxon>Neogobius</taxon>
    </lineage>
</organism>
<dbReference type="PRINTS" id="PR00267">
    <property type="entry name" value="INTFRNREGFCT"/>
</dbReference>
<dbReference type="GO" id="GO:0045893">
    <property type="term" value="P:positive regulation of DNA-templated transcription"/>
    <property type="evidence" value="ECO:0007669"/>
    <property type="project" value="UniProtKB-ARBA"/>
</dbReference>
<dbReference type="InterPro" id="IPR017855">
    <property type="entry name" value="SMAD-like_dom_sf"/>
</dbReference>
<dbReference type="SUPFAM" id="SSF49879">
    <property type="entry name" value="SMAD/FHA domain"/>
    <property type="match status" value="1"/>
</dbReference>
<dbReference type="SMART" id="SM00348">
    <property type="entry name" value="IRF"/>
    <property type="match status" value="1"/>
</dbReference>
<dbReference type="Gene3D" id="1.10.10.10">
    <property type="entry name" value="Winged helix-like DNA-binding domain superfamily/Winged helix DNA-binding domain"/>
    <property type="match status" value="1"/>
</dbReference>
<dbReference type="InterPro" id="IPR001346">
    <property type="entry name" value="Interferon_reg_fact_DNA-bd_dom"/>
</dbReference>
<dbReference type="Pfam" id="PF00605">
    <property type="entry name" value="IRF"/>
    <property type="match status" value="1"/>
</dbReference>
<dbReference type="InterPro" id="IPR036388">
    <property type="entry name" value="WH-like_DNA-bd_sf"/>
</dbReference>
<dbReference type="GO" id="GO:0000978">
    <property type="term" value="F:RNA polymerase II cis-regulatory region sequence-specific DNA binding"/>
    <property type="evidence" value="ECO:0007669"/>
    <property type="project" value="TreeGrafter"/>
</dbReference>
<dbReference type="Proteomes" id="UP000694523">
    <property type="component" value="Unplaced"/>
</dbReference>
<dbReference type="PROSITE" id="PS51507">
    <property type="entry name" value="IRF_2"/>
    <property type="match status" value="1"/>
</dbReference>
<sequence length="386" mass="44078">ILPKPQFAHWLIEQLETGQYKGLSYVGHGKFRVPWKHNSRKDCNDEDGKIFKAWAVASGKINDFPNDKARWKTNFRCALNNLRGRFRKIEDNSKSDDPHKVYEIINPGSKSCVSRNLSLDQLPKATYSTTCALFQQLNLLHIDMEALDINNMTGNIAAITDPAQFNPQQPSMNDLEISIFYRRREMFKTVVLNCPQLQLHYPQETQGIQSAICFPSTEDLIDHKQIHYTNRILDSIQRGLTLEVQQSGIFAYRQGSCHVFASTSDAMVAQPNPQKLPLNTPVQLLSFENYLHELRMFKENNGHSPEYTINMCFGEKFPDGRALERKLIVVKVVPLICRYFHEQAQVDGASSLHSSDVSLQTSHNSLMELITSAFGLPTMEEQPVQY</sequence>
<evidence type="ECO:0000313" key="2">
    <source>
        <dbReference type="Ensembl" id="ENSNMLP00000014905.1"/>
    </source>
</evidence>
<dbReference type="SUPFAM" id="SSF46785">
    <property type="entry name" value="Winged helix' DNA-binding domain"/>
    <property type="match status" value="1"/>
</dbReference>
<dbReference type="Pfam" id="PF10401">
    <property type="entry name" value="IRF-3"/>
    <property type="match status" value="1"/>
</dbReference>
<dbReference type="PANTHER" id="PTHR11949">
    <property type="entry name" value="INTERFERON REGULATORY FACTOR"/>
    <property type="match status" value="1"/>
</dbReference>
<feature type="domain" description="IRF tryptophan pentad repeat" evidence="1">
    <location>
        <begin position="4"/>
        <end position="106"/>
    </location>
</feature>
<dbReference type="GO" id="GO:0000981">
    <property type="term" value="F:DNA-binding transcription factor activity, RNA polymerase II-specific"/>
    <property type="evidence" value="ECO:0007669"/>
    <property type="project" value="TreeGrafter"/>
</dbReference>
<reference evidence="2" key="1">
    <citation type="submission" date="2025-08" db="UniProtKB">
        <authorList>
            <consortium name="Ensembl"/>
        </authorList>
    </citation>
    <scope>IDENTIFICATION</scope>
</reference>
<dbReference type="CDD" id="cd00103">
    <property type="entry name" value="IRF"/>
    <property type="match status" value="1"/>
</dbReference>
<dbReference type="PANTHER" id="PTHR11949:SF2">
    <property type="entry name" value="INTERFERON REGULATORY FACTOR 7"/>
    <property type="match status" value="1"/>
</dbReference>
<reference evidence="2" key="2">
    <citation type="submission" date="2025-09" db="UniProtKB">
        <authorList>
            <consortium name="Ensembl"/>
        </authorList>
    </citation>
    <scope>IDENTIFICATION</scope>
</reference>